<keyword evidence="3" id="KW-1003">Cell membrane</keyword>
<evidence type="ECO:0000256" key="4">
    <source>
        <dbReference type="ARBA" id="ARBA00022692"/>
    </source>
</evidence>
<dbReference type="Proteomes" id="UP000829401">
    <property type="component" value="Chromosome"/>
</dbReference>
<evidence type="ECO:0000313" key="8">
    <source>
        <dbReference type="EMBL" id="UNO48861.1"/>
    </source>
</evidence>
<keyword evidence="9" id="KW-1185">Reference proteome</keyword>
<dbReference type="GO" id="GO:0005886">
    <property type="term" value="C:plasma membrane"/>
    <property type="evidence" value="ECO:0007669"/>
    <property type="project" value="UniProtKB-SubCell"/>
</dbReference>
<dbReference type="GO" id="GO:0009246">
    <property type="term" value="P:enterobacterial common antigen biosynthetic process"/>
    <property type="evidence" value="ECO:0007669"/>
    <property type="project" value="TreeGrafter"/>
</dbReference>
<reference evidence="9" key="1">
    <citation type="journal article" date="2022" name="G3 (Bethesda)">
        <title>Unveiling the complete genome sequence of Alicyclobacillus acidoterrestris DSM 3922T, a taint-producing strain.</title>
        <authorList>
            <person name="Leonardo I.C."/>
            <person name="Barreto Crespo M.T."/>
            <person name="Gaspar F.B."/>
        </authorList>
    </citation>
    <scope>NUCLEOTIDE SEQUENCE [LARGE SCALE GENOMIC DNA]</scope>
    <source>
        <strain evidence="9">DSM 3922</strain>
    </source>
</reference>
<keyword evidence="8" id="KW-0012">Acyltransferase</keyword>
<dbReference type="OrthoDB" id="569695at2"/>
<comment type="subcellular location">
    <subcellularLocation>
        <location evidence="1">Cell membrane</location>
        <topology evidence="1">Multi-pass membrane protein</topology>
    </subcellularLocation>
</comment>
<keyword evidence="8" id="KW-0808">Transferase</keyword>
<evidence type="ECO:0000256" key="2">
    <source>
        <dbReference type="ARBA" id="ARBA00007400"/>
    </source>
</evidence>
<dbReference type="EMBL" id="CP080467">
    <property type="protein sequence ID" value="UNO48861.1"/>
    <property type="molecule type" value="Genomic_DNA"/>
</dbReference>
<feature type="domain" description="Acyltransferase 3" evidence="7">
    <location>
        <begin position="1"/>
        <end position="346"/>
    </location>
</feature>
<organism evidence="8 9">
    <name type="scientific">Alicyclobacillus acidoterrestris (strain ATCC 49025 / DSM 3922 / CIP 106132 / NCIMB 13137 / GD3B)</name>
    <dbReference type="NCBI Taxonomy" id="1356854"/>
    <lineage>
        <taxon>Bacteria</taxon>
        <taxon>Bacillati</taxon>
        <taxon>Bacillota</taxon>
        <taxon>Bacilli</taxon>
        <taxon>Bacillales</taxon>
        <taxon>Alicyclobacillaceae</taxon>
        <taxon>Alicyclobacillus</taxon>
    </lineage>
</organism>
<comment type="similarity">
    <text evidence="2">Belongs to the acyltransferase 3 family.</text>
</comment>
<keyword evidence="6" id="KW-0472">Membrane</keyword>
<gene>
    <name evidence="8" type="ORF">K1I37_19940</name>
</gene>
<dbReference type="PANTHER" id="PTHR40074">
    <property type="entry name" value="O-ACETYLTRANSFERASE WECH"/>
    <property type="match status" value="1"/>
</dbReference>
<evidence type="ECO:0000259" key="7">
    <source>
        <dbReference type="Pfam" id="PF01757"/>
    </source>
</evidence>
<evidence type="ECO:0000256" key="6">
    <source>
        <dbReference type="ARBA" id="ARBA00023136"/>
    </source>
</evidence>
<keyword evidence="5" id="KW-1133">Transmembrane helix</keyword>
<evidence type="ECO:0000256" key="1">
    <source>
        <dbReference type="ARBA" id="ARBA00004651"/>
    </source>
</evidence>
<accession>T0CK28</accession>
<keyword evidence="4" id="KW-0812">Transmembrane</keyword>
<sequence length="381" mass="43796">MRACIILGVIFVHVFSAFDAQTPAFSRTNISLDLLTMAFHFTREAFMFITGLVLFYTYYDRTFTVWSFWRKRLSLIAVPYIAWTALYILFTGTYLNHFNWAWQSLAHRFGHALLTANQFFLYFLLVSMQLYVLFPLIVKMVRKLERHLWWLVSVSFALEIGIMVLNQTVLNHLDVSRLPTWLFILVHYRDRFILTYQFWFVAGAALSVKYNQVKNWVSSRPGVVGVAAVLGILVLWATYFVERFGLHMTDGEAVDVLQPIMIPYALIVATLLWSIGLKWTRVMAEPGLRRVTPVIRFFGGVSFGIFLLHPIALHYLEQIDNRLHLHGAAHLVLIPFTAVLAYVLSGFAAYLIGKIPFVSYIVGTKTRLRRSSARAPLSKAV</sequence>
<dbReference type="STRING" id="1356854.N007_19140"/>
<dbReference type="PANTHER" id="PTHR40074:SF2">
    <property type="entry name" value="O-ACETYLTRANSFERASE WECH"/>
    <property type="match status" value="1"/>
</dbReference>
<dbReference type="InterPro" id="IPR002656">
    <property type="entry name" value="Acyl_transf_3_dom"/>
</dbReference>
<proteinExistence type="inferred from homology"/>
<evidence type="ECO:0000256" key="5">
    <source>
        <dbReference type="ARBA" id="ARBA00022989"/>
    </source>
</evidence>
<dbReference type="Pfam" id="PF01757">
    <property type="entry name" value="Acyl_transf_3"/>
    <property type="match status" value="1"/>
</dbReference>
<name>T0CK28_ALIAG</name>
<accession>A0A9E7CY92</accession>
<dbReference type="eggNOG" id="COG1835">
    <property type="taxonomic scope" value="Bacteria"/>
</dbReference>
<evidence type="ECO:0000313" key="9">
    <source>
        <dbReference type="Proteomes" id="UP000829401"/>
    </source>
</evidence>
<protein>
    <submittedName>
        <fullName evidence="8">Acyltransferase</fullName>
    </submittedName>
</protein>
<dbReference type="KEGG" id="aaco:K1I37_19940"/>
<evidence type="ECO:0000256" key="3">
    <source>
        <dbReference type="ARBA" id="ARBA00022475"/>
    </source>
</evidence>
<dbReference type="GO" id="GO:0016413">
    <property type="term" value="F:O-acetyltransferase activity"/>
    <property type="evidence" value="ECO:0007669"/>
    <property type="project" value="TreeGrafter"/>
</dbReference>
<dbReference type="AlphaFoldDB" id="T0CK28"/>